<evidence type="ECO:0000313" key="13">
    <source>
        <dbReference type="Proteomes" id="UP001595533"/>
    </source>
</evidence>
<dbReference type="Gene3D" id="6.10.140.1500">
    <property type="match status" value="1"/>
</dbReference>
<dbReference type="Pfam" id="PF18337">
    <property type="entry name" value="Tudor_RapA"/>
    <property type="match status" value="1"/>
</dbReference>
<dbReference type="InterPro" id="IPR038718">
    <property type="entry name" value="SNF2-like_sf"/>
</dbReference>
<comment type="function">
    <text evidence="9">Transcription regulator that activates transcription by stimulating RNA polymerase (RNAP) recycling in case of stress conditions such as supercoiled DNA or high salt concentrations. Probably acts by releasing the RNAP, when it is trapped or immobilized on tightly supercoiled DNA. Does not activate transcription on linear DNA. Probably not involved in DNA repair.</text>
</comment>
<dbReference type="InterPro" id="IPR022737">
    <property type="entry name" value="RapA_C"/>
</dbReference>
<dbReference type="Gene3D" id="3.30.360.80">
    <property type="match status" value="1"/>
</dbReference>
<dbReference type="Gene3D" id="2.30.30.930">
    <property type="match status" value="1"/>
</dbReference>
<dbReference type="Gene3D" id="6.10.140.2230">
    <property type="match status" value="1"/>
</dbReference>
<dbReference type="InterPro" id="IPR040766">
    <property type="entry name" value="Tudor_2_RapA"/>
</dbReference>
<keyword evidence="4 9" id="KW-0067">ATP-binding</keyword>
<dbReference type="RefSeq" id="WP_157893045.1">
    <property type="nucleotide sequence ID" value="NZ_JBHRTS010000008.1"/>
</dbReference>
<dbReference type="Pfam" id="PF12137">
    <property type="entry name" value="RapA_C"/>
    <property type="match status" value="1"/>
</dbReference>
<evidence type="ECO:0000256" key="6">
    <source>
        <dbReference type="ARBA" id="ARBA00023125"/>
    </source>
</evidence>
<keyword evidence="3 9" id="KW-0347">Helicase</keyword>
<dbReference type="PROSITE" id="PS51192">
    <property type="entry name" value="HELICASE_ATP_BIND_1"/>
    <property type="match status" value="1"/>
</dbReference>
<evidence type="ECO:0000259" key="10">
    <source>
        <dbReference type="PROSITE" id="PS51192"/>
    </source>
</evidence>
<feature type="binding site" evidence="9">
    <location>
        <begin position="175"/>
        <end position="182"/>
    </location>
    <ligand>
        <name>ATP</name>
        <dbReference type="ChEBI" id="CHEBI:30616"/>
    </ligand>
</feature>
<sequence>MEFVTGQRYINNADLQLGLGRVMGDNHRMVKVAFDAVGEERIYAKDSAPLSRFEARIDDRLQHKDGWYITIREVKNLNGLNIYFGVRETGEEEVIPESEISDNISLDRPADRLLNAQFDKARWYDLRQQTWYHQQRLMASPLYGLTGCRTALLPHQLYIAHSVGQRHAPRVLLADEVGLGKTIEAGLIVHQQLLTNRAQRVLMVVPESLTHQWMVELLRRFNLSVSVLDEEKCQETESSSGFANPFEASQLVLLPLELLVNNPVRAAQVIEAKWDLLVVDEAHHLQWFDEASGESDNPAVQAYQLIESLSQVVPGVLLLTATPEQLGRKSHFARLRLLDADRFADYESFIKEEQTFEAIADVIEQLLTAAQHQELTNLSEIRKQLTGVLSADQCAQLPEQITENKQVYGLINQLLDQHGTGRVLFRNTRHSVTGFPTRELHPYPLPAPDIYLNNEDSRQSLIPETTVADDVDWMAIDPRVNWLVSQAKANKREKLLVIASQAGTVLQLERCLREQHGIHAAVFHEGMSLIERDQSAAWFADEEHGAQLLLCSEIGSEGRNFQFAHHLLFFDLPEHPDLLEQRIGRLDRIGQQQTIQIHVCYLSGTAQERWFTWYDQGLQLFARTNPAAHHVFTAMSERLHQPLDDQQLTRLITDSQEQSEQLLQQMNRGRDRLLEYNSCRPEQAAELTAAAFELEQSAALEQYMHQVFDLFGVHHEEHKTGSEVIRPTDEMHGYFPFLLEEGMTITYDREVALANETYHFITWEHPMVTETMDMLLNQEMGNSGFMVLKGSGLNAGQLFLECRYLVQSSGHANMQLSRYLPPQMKRLLLAEAGVNVAEKLTEKLVSQFTGGVPMNVAVEVVKAKLPVIKKLLKKADDMMQADLPDLKAVAAQRLNDKLEQEISRLKQLAAHNGQVRSDEIEFQEKRLLDAQKSISQIQPQLDSVRILVTM</sequence>
<evidence type="ECO:0000256" key="1">
    <source>
        <dbReference type="ARBA" id="ARBA00022741"/>
    </source>
</evidence>
<evidence type="ECO:0000256" key="9">
    <source>
        <dbReference type="HAMAP-Rule" id="MF_01821"/>
    </source>
</evidence>
<dbReference type="HAMAP" id="MF_01821">
    <property type="entry name" value="Helicase_RapA"/>
    <property type="match status" value="1"/>
</dbReference>
<dbReference type="Pfam" id="PF00271">
    <property type="entry name" value="Helicase_C"/>
    <property type="match status" value="1"/>
</dbReference>
<dbReference type="Gene3D" id="3.40.50.300">
    <property type="entry name" value="P-loop containing nucleotide triphosphate hydrolases"/>
    <property type="match status" value="1"/>
</dbReference>
<feature type="short sequence motif" description="DEAH box" evidence="9">
    <location>
        <begin position="280"/>
        <end position="283"/>
    </location>
</feature>
<dbReference type="SMART" id="SM00490">
    <property type="entry name" value="HELICc"/>
    <property type="match status" value="1"/>
</dbReference>
<keyword evidence="5 9" id="KW-0805">Transcription regulation</keyword>
<evidence type="ECO:0000256" key="8">
    <source>
        <dbReference type="ARBA" id="ARBA00023163"/>
    </source>
</evidence>
<dbReference type="EMBL" id="JBHRTS010000008">
    <property type="protein sequence ID" value="MFC3195348.1"/>
    <property type="molecule type" value="Genomic_DNA"/>
</dbReference>
<evidence type="ECO:0000256" key="3">
    <source>
        <dbReference type="ARBA" id="ARBA00022806"/>
    </source>
</evidence>
<dbReference type="InterPro" id="IPR027417">
    <property type="entry name" value="P-loop_NTPase"/>
</dbReference>
<dbReference type="Pfam" id="PF18339">
    <property type="entry name" value="Tudor_1_RapA"/>
    <property type="match status" value="1"/>
</dbReference>
<keyword evidence="1 9" id="KW-0547">Nucleotide-binding</keyword>
<proteinExistence type="inferred from homology"/>
<dbReference type="SMART" id="SM00487">
    <property type="entry name" value="DEXDc"/>
    <property type="match status" value="1"/>
</dbReference>
<evidence type="ECO:0000256" key="2">
    <source>
        <dbReference type="ARBA" id="ARBA00022801"/>
    </source>
</evidence>
<name>A0ABV7JB21_9GAMM</name>
<dbReference type="CDD" id="cd18793">
    <property type="entry name" value="SF2_C_SNF"/>
    <property type="match status" value="1"/>
</dbReference>
<keyword evidence="13" id="KW-1185">Reference proteome</keyword>
<dbReference type="NCBIfam" id="NF003426">
    <property type="entry name" value="PRK04914.1"/>
    <property type="match status" value="1"/>
</dbReference>
<comment type="similarity">
    <text evidence="9">Belongs to the SNF2/RAD54 helicase family. RapA subfamily.</text>
</comment>
<keyword evidence="7 9" id="KW-0010">Activator</keyword>
<dbReference type="CDD" id="cd18011">
    <property type="entry name" value="DEXDc_RapA"/>
    <property type="match status" value="1"/>
</dbReference>
<evidence type="ECO:0000256" key="4">
    <source>
        <dbReference type="ARBA" id="ARBA00022840"/>
    </source>
</evidence>
<comment type="subunit">
    <text evidence="9">Interacts with the RNAP. Has a higher affinity for the core RNAP than for the holoenzyme. Its ATPase activity is stimulated by binding to RNAP.</text>
</comment>
<keyword evidence="6 9" id="KW-0238">DNA-binding</keyword>
<feature type="domain" description="Helicase ATP-binding" evidence="10">
    <location>
        <begin position="162"/>
        <end position="341"/>
    </location>
</feature>
<dbReference type="SUPFAM" id="SSF52540">
    <property type="entry name" value="P-loop containing nucleoside triphosphate hydrolases"/>
    <property type="match status" value="2"/>
</dbReference>
<dbReference type="InterPro" id="IPR000330">
    <property type="entry name" value="SNF2_N"/>
</dbReference>
<dbReference type="PANTHER" id="PTHR45766">
    <property type="entry name" value="DNA ANNEALING HELICASE AND ENDONUCLEASE ZRANB3 FAMILY MEMBER"/>
    <property type="match status" value="1"/>
</dbReference>
<dbReference type="PANTHER" id="PTHR45766:SF6">
    <property type="entry name" value="SWI_SNF-RELATED MATRIX-ASSOCIATED ACTIN-DEPENDENT REGULATOR OF CHROMATIN SUBFAMILY A-LIKE PROTEIN 1"/>
    <property type="match status" value="1"/>
</dbReference>
<keyword evidence="8 9" id="KW-0804">Transcription</keyword>
<dbReference type="Pfam" id="PF00176">
    <property type="entry name" value="SNF2-rel_dom"/>
    <property type="match status" value="1"/>
</dbReference>
<dbReference type="InterPro" id="IPR040765">
    <property type="entry name" value="Tudor_1_RapA"/>
</dbReference>
<gene>
    <name evidence="9 12" type="primary">rapA</name>
    <name evidence="12" type="ORF">ACFODZ_13930</name>
</gene>
<keyword evidence="2 9" id="KW-0378">Hydrolase</keyword>
<evidence type="ECO:0000256" key="5">
    <source>
        <dbReference type="ARBA" id="ARBA00023015"/>
    </source>
</evidence>
<dbReference type="Gene3D" id="3.40.50.10810">
    <property type="entry name" value="Tandem AAA-ATPase domain"/>
    <property type="match status" value="1"/>
</dbReference>
<organism evidence="12 13">
    <name type="scientific">Marinicella sediminis</name>
    <dbReference type="NCBI Taxonomy" id="1792834"/>
    <lineage>
        <taxon>Bacteria</taxon>
        <taxon>Pseudomonadati</taxon>
        <taxon>Pseudomonadota</taxon>
        <taxon>Gammaproteobacteria</taxon>
        <taxon>Lysobacterales</taxon>
        <taxon>Marinicellaceae</taxon>
        <taxon>Marinicella</taxon>
    </lineage>
</organism>
<dbReference type="InterPro" id="IPR023949">
    <property type="entry name" value="Helicase_RapA"/>
</dbReference>
<protein>
    <recommendedName>
        <fullName evidence="9">RNA polymerase-associated protein RapA</fullName>
        <ecNumber evidence="9">3.6.4.-</ecNumber>
    </recommendedName>
    <alternativeName>
        <fullName evidence="9">ATP-dependent helicase HepA</fullName>
    </alternativeName>
</protein>
<dbReference type="Proteomes" id="UP001595533">
    <property type="component" value="Unassembled WGS sequence"/>
</dbReference>
<dbReference type="InterPro" id="IPR057342">
    <property type="entry name" value="DEXDc_RapA"/>
</dbReference>
<feature type="domain" description="Helicase C-terminal" evidence="11">
    <location>
        <begin position="475"/>
        <end position="639"/>
    </location>
</feature>
<reference evidence="13" key="1">
    <citation type="journal article" date="2019" name="Int. J. Syst. Evol. Microbiol.">
        <title>The Global Catalogue of Microorganisms (GCM) 10K type strain sequencing project: providing services to taxonomists for standard genome sequencing and annotation.</title>
        <authorList>
            <consortium name="The Broad Institute Genomics Platform"/>
            <consortium name="The Broad Institute Genome Sequencing Center for Infectious Disease"/>
            <person name="Wu L."/>
            <person name="Ma J."/>
        </authorList>
    </citation>
    <scope>NUCLEOTIDE SEQUENCE [LARGE SCALE GENOMIC DNA]</scope>
    <source>
        <strain evidence="13">KCTC 42953</strain>
    </source>
</reference>
<comment type="caution">
    <text evidence="12">The sequence shown here is derived from an EMBL/GenBank/DDBJ whole genome shotgun (WGS) entry which is preliminary data.</text>
</comment>
<dbReference type="InterPro" id="IPR014001">
    <property type="entry name" value="Helicase_ATP-bd"/>
</dbReference>
<dbReference type="EC" id="3.6.4.-" evidence="9"/>
<dbReference type="InterPro" id="IPR001650">
    <property type="entry name" value="Helicase_C-like"/>
</dbReference>
<dbReference type="Gene3D" id="2.30.30.140">
    <property type="match status" value="1"/>
</dbReference>
<evidence type="ECO:0000313" key="12">
    <source>
        <dbReference type="EMBL" id="MFC3195348.1"/>
    </source>
</evidence>
<evidence type="ECO:0000256" key="7">
    <source>
        <dbReference type="ARBA" id="ARBA00023159"/>
    </source>
</evidence>
<accession>A0ABV7JB21</accession>
<evidence type="ECO:0000259" key="11">
    <source>
        <dbReference type="PROSITE" id="PS51194"/>
    </source>
</evidence>
<dbReference type="PROSITE" id="PS51194">
    <property type="entry name" value="HELICASE_CTER"/>
    <property type="match status" value="1"/>
</dbReference>
<dbReference type="InterPro" id="IPR049730">
    <property type="entry name" value="SNF2/RAD54-like_C"/>
</dbReference>